<dbReference type="RefSeq" id="WP_129887894.1">
    <property type="nucleotide sequence ID" value="NZ_CP035758.1"/>
</dbReference>
<dbReference type="PROSITE" id="PS00622">
    <property type="entry name" value="HTH_LUXR_1"/>
    <property type="match status" value="1"/>
</dbReference>
<dbReference type="EMBL" id="CP035758">
    <property type="protein sequence ID" value="QBD76830.1"/>
    <property type="molecule type" value="Genomic_DNA"/>
</dbReference>
<accession>A0A4P6JNX7</accession>
<evidence type="ECO:0000313" key="5">
    <source>
        <dbReference type="EMBL" id="QBD76830.1"/>
    </source>
</evidence>
<dbReference type="PANTHER" id="PTHR44688">
    <property type="entry name" value="DNA-BINDING TRANSCRIPTIONAL ACTIVATOR DEVR_DOSR"/>
    <property type="match status" value="1"/>
</dbReference>
<keyword evidence="3" id="KW-0804">Transcription</keyword>
<dbReference type="SUPFAM" id="SSF46894">
    <property type="entry name" value="C-terminal effector domain of the bipartite response regulators"/>
    <property type="match status" value="1"/>
</dbReference>
<dbReference type="InterPro" id="IPR011990">
    <property type="entry name" value="TPR-like_helical_dom_sf"/>
</dbReference>
<reference evidence="5 6" key="1">
    <citation type="submission" date="2019-01" db="EMBL/GenBank/DDBJ databases">
        <title>Ktedonosporobacter rubrisoli SCAWS-G2.</title>
        <authorList>
            <person name="Huang Y."/>
            <person name="Yan B."/>
        </authorList>
    </citation>
    <scope>NUCLEOTIDE SEQUENCE [LARGE SCALE GENOMIC DNA]</scope>
    <source>
        <strain evidence="5 6">SCAWS-G2</strain>
    </source>
</reference>
<dbReference type="SUPFAM" id="SSF52540">
    <property type="entry name" value="P-loop containing nucleoside triphosphate hydrolases"/>
    <property type="match status" value="1"/>
</dbReference>
<dbReference type="InterPro" id="IPR016032">
    <property type="entry name" value="Sig_transdc_resp-reg_C-effctor"/>
</dbReference>
<gene>
    <name evidence="5" type="ORF">EPA93_12775</name>
</gene>
<dbReference type="AlphaFoldDB" id="A0A4P6JNX7"/>
<feature type="domain" description="HTH luxR-type" evidence="4">
    <location>
        <begin position="935"/>
        <end position="1000"/>
    </location>
</feature>
<dbReference type="PRINTS" id="PR00038">
    <property type="entry name" value="HTHLUXR"/>
</dbReference>
<dbReference type="InterPro" id="IPR027417">
    <property type="entry name" value="P-loop_NTPase"/>
</dbReference>
<sequence length="1005" mass="113443">MAHTTPRVEQDILVEPTNRPVSVGSPQWYAWLDNEENRSFFFSNEAGSFTARKERRKRGGWYWIAYRSRRGRLVKTYMGRSEDLTLERLRETTVRLAEQQISERHKALSTQLAQPDVTSRFTPPPLAARPFKLIERPELLKQLDESLRQHKLTLVTAPARFGKTTLLSMWYKMRSQQSHKQKIAWLALDERDNDPVRFWSALRSALLQNTQHTGNDSSAPLHSTPLMSIETVLAALLSRNSHRSILILDDYHTITNAQIHQQMQWLVTYLPADLHIIIVSRREPPLALGRARIYGELGELDADDLRLGRDEIKRFLSESVNLSLSAEEQAFLEQRTEGWIAGLQLITLALREQQQPHTVLAQFTGSQHSLFDYFAEEVFAQQSEAVQRFLLHTAPLTTFTPQLCAAMLDDEAHADNTTQTHNLLRQLERANAFLIPMDEQRQSYRYHALFGEFLLEKLRQSSPELLISLHQRAARYFERQQMREEALEHALAGEDIARAGRLIEQLGDEILWKRGEVKLLLSWMQRLPSSRYEGNPRLAMLYAWALLLSGEREPEGVAALLEAIERREDTALIQKGEIAALRARIAAFHDDIPQVIAFSQQALQELPEERALLRADVAFGLSGTYTARKDLDTAYRLLAEALHISQALFSLRTAMFASRYLAAICVEQGRLSEAEAILRQALYFAGAREGTRVPATGIVHIGMAELLYERNEIAAALQHASLGIALGEASGEIKVILGGYCILALILAIRGEIAQAWQHLWKAERIATIGKVRWLSEQVAMIAIRLSLLQEDTGGAQRALRQIGIDPEASMAQAPPEGQEQVRLMLARVWLAEEKYEEVKELLAPIITAAHAGKRVKVLLAARALQASALYRLRERLAAHVLSEVLGLAGPQGYMRTLLDIGEPLQKLLQGVEVTREARMYARKLREANGAGDLAVEGCEDLSEREHEVLHLMAAGMSNQEIAENLIIEVSTVKVHVRHVCQKLGVQKRLQAVVKAREMGLLKSS</sequence>
<dbReference type="Pfam" id="PF17874">
    <property type="entry name" value="TPR_MalT"/>
    <property type="match status" value="1"/>
</dbReference>
<dbReference type="Pfam" id="PF25873">
    <property type="entry name" value="WHD_MalT"/>
    <property type="match status" value="1"/>
</dbReference>
<dbReference type="Gene3D" id="3.40.50.300">
    <property type="entry name" value="P-loop containing nucleotide triphosphate hydrolases"/>
    <property type="match status" value="1"/>
</dbReference>
<evidence type="ECO:0000256" key="1">
    <source>
        <dbReference type="ARBA" id="ARBA00023015"/>
    </source>
</evidence>
<dbReference type="GO" id="GO:0003677">
    <property type="term" value="F:DNA binding"/>
    <property type="evidence" value="ECO:0007669"/>
    <property type="project" value="UniProtKB-KW"/>
</dbReference>
<keyword evidence="1" id="KW-0805">Transcription regulation</keyword>
<proteinExistence type="predicted"/>
<evidence type="ECO:0000259" key="4">
    <source>
        <dbReference type="PROSITE" id="PS50043"/>
    </source>
</evidence>
<organism evidence="5 6">
    <name type="scientific">Ktedonosporobacter rubrisoli</name>
    <dbReference type="NCBI Taxonomy" id="2509675"/>
    <lineage>
        <taxon>Bacteria</taxon>
        <taxon>Bacillati</taxon>
        <taxon>Chloroflexota</taxon>
        <taxon>Ktedonobacteria</taxon>
        <taxon>Ktedonobacterales</taxon>
        <taxon>Ktedonosporobacteraceae</taxon>
        <taxon>Ktedonosporobacter</taxon>
    </lineage>
</organism>
<dbReference type="GO" id="GO:0006355">
    <property type="term" value="P:regulation of DNA-templated transcription"/>
    <property type="evidence" value="ECO:0007669"/>
    <property type="project" value="InterPro"/>
</dbReference>
<keyword evidence="2" id="KW-0238">DNA-binding</keyword>
<protein>
    <recommendedName>
        <fullName evidence="4">HTH luxR-type domain-containing protein</fullName>
    </recommendedName>
</protein>
<dbReference type="SMART" id="SM00421">
    <property type="entry name" value="HTH_LUXR"/>
    <property type="match status" value="1"/>
</dbReference>
<dbReference type="PANTHER" id="PTHR44688:SF16">
    <property type="entry name" value="DNA-BINDING TRANSCRIPTIONAL ACTIVATOR DEVR_DOSR"/>
    <property type="match status" value="1"/>
</dbReference>
<dbReference type="CDD" id="cd06170">
    <property type="entry name" value="LuxR_C_like"/>
    <property type="match status" value="1"/>
</dbReference>
<dbReference type="SUPFAM" id="SSF48452">
    <property type="entry name" value="TPR-like"/>
    <property type="match status" value="1"/>
</dbReference>
<evidence type="ECO:0000256" key="3">
    <source>
        <dbReference type="ARBA" id="ARBA00023163"/>
    </source>
</evidence>
<dbReference type="Pfam" id="PF00196">
    <property type="entry name" value="GerE"/>
    <property type="match status" value="1"/>
</dbReference>
<dbReference type="InterPro" id="IPR059106">
    <property type="entry name" value="WHD_MalT"/>
</dbReference>
<dbReference type="InterPro" id="IPR041617">
    <property type="entry name" value="TPR_MalT"/>
</dbReference>
<dbReference type="PROSITE" id="PS50043">
    <property type="entry name" value="HTH_LUXR_2"/>
    <property type="match status" value="1"/>
</dbReference>
<dbReference type="Gene3D" id="1.10.10.10">
    <property type="entry name" value="Winged helix-like DNA-binding domain superfamily/Winged helix DNA-binding domain"/>
    <property type="match status" value="1"/>
</dbReference>
<name>A0A4P6JNX7_KTERU</name>
<dbReference type="KEGG" id="kbs:EPA93_12775"/>
<dbReference type="Proteomes" id="UP000290365">
    <property type="component" value="Chromosome"/>
</dbReference>
<evidence type="ECO:0000313" key="6">
    <source>
        <dbReference type="Proteomes" id="UP000290365"/>
    </source>
</evidence>
<keyword evidence="6" id="KW-1185">Reference proteome</keyword>
<evidence type="ECO:0000256" key="2">
    <source>
        <dbReference type="ARBA" id="ARBA00023125"/>
    </source>
</evidence>
<dbReference type="Gene3D" id="1.25.40.10">
    <property type="entry name" value="Tetratricopeptide repeat domain"/>
    <property type="match status" value="1"/>
</dbReference>
<dbReference type="InterPro" id="IPR000792">
    <property type="entry name" value="Tscrpt_reg_LuxR_C"/>
</dbReference>
<dbReference type="InterPro" id="IPR036388">
    <property type="entry name" value="WH-like_DNA-bd_sf"/>
</dbReference>
<dbReference type="OrthoDB" id="137227at2"/>